<dbReference type="PATRIC" id="fig|316.97.peg.4294"/>
<dbReference type="Pfam" id="PF20249">
    <property type="entry name" value="VasX_N"/>
    <property type="match status" value="1"/>
</dbReference>
<sequence length="893" mass="97305">MTAQTPAPSSLTVAGCPLLSAVLPLRYALGPTLTVDTSAYGLPAVQGDFPAIGDYFEPLKGRPLNYTARLLRDGWLYVWQSGLKQLVEYRVSAAVFTQTARGGKVIDGRSLPYLLLPAATPAMLAWSPRQWSDSQFKSAKGKEDVRQRVMRTITPGAAPFSGQARTIHERIGDYMDANWYGWSCEPSTSHRPAWPKLLDDMQRCEQQAYALIDDPWGVLLDLAKLLRARQQAFKVTREVHGEDWAMAGVLKSLAEGDPQIGGQLRSITDYRLLQTTWQQQTQEEEEYSADVRRLSELWSAWLNTLAQRGPASLDTACGHFDITQPDPRAELELHFAAACLGPATTGPGAKAITDALTLQQQEGKPWLVWALLGLGKRLGVGEINSLVGLADGARDNGASALSEAHKLAQLLNQAADKLGRHILGSPLEALFTALAPIVGLGLQKADNGSKAAGRLYLAAALARSQQRLAIEAVSQRQLGEWMSDLMGTRPNLPARLKPTQLSVAVSEALPFFRLLPAKDLPPLPTSMAPDVNLKGMLDLGKRTLEKAPIKCLVALVAGVNFVWAGKEFYQERNIKRFINAMGSAFGISSAVFATLQKVAEVDWETAVKLNGATHIASQKALADALGVGAKASILQSVTSGFDVLVYGIEALESYQAGDLDTTAINVGLTLASAANLRLYVQSFRAIRAARAAVIAGEAAVIGRGVSVAPHLAARALGWTILIVGGVIARQYTQDTPLETWVKRTRFGTRPADWSNSYEKSMTEFYKVVFPISFEAYRLNELNPYRGMQTTTYVLLRLPGKSALTDDMIHFKGHETWGSFFGLGGTRKAVEWSGKDFDHHGGTRVKPEPGVAVYRRVYHEENGDKLDAIRGELSYSPVEGLTLPPIEIKELAWL</sequence>
<dbReference type="OrthoDB" id="6339631at2"/>
<organism evidence="2 3">
    <name type="scientific">Stutzerimonas stutzeri</name>
    <name type="common">Pseudomonas stutzeri</name>
    <dbReference type="NCBI Taxonomy" id="316"/>
    <lineage>
        <taxon>Bacteria</taxon>
        <taxon>Pseudomonadati</taxon>
        <taxon>Pseudomonadota</taxon>
        <taxon>Gammaproteobacteria</taxon>
        <taxon>Pseudomonadales</taxon>
        <taxon>Pseudomonadaceae</taxon>
        <taxon>Stutzerimonas</taxon>
    </lineage>
</organism>
<dbReference type="InterPro" id="IPR046864">
    <property type="entry name" value="VasX_N"/>
</dbReference>
<dbReference type="Proteomes" id="UP000025238">
    <property type="component" value="Chromosome"/>
</dbReference>
<reference evidence="2 3" key="1">
    <citation type="submission" date="2014-03" db="EMBL/GenBank/DDBJ databases">
        <title>Complete genome sequence of Pseudomonas stutzeri 19SMN4.</title>
        <authorList>
            <person name="Brunet-Galmes I."/>
            <person name="Nogales B."/>
            <person name="Busquets A."/>
            <person name="Pena A."/>
            <person name="Gomila M."/>
            <person name="Garcia-Valdes E."/>
            <person name="Lalucat J."/>
            <person name="Bennasar A."/>
            <person name="Bosch R."/>
        </authorList>
    </citation>
    <scope>NUCLEOTIDE SEQUENCE [LARGE SCALE GENOMIC DNA]</scope>
    <source>
        <strain evidence="2 3">19SMN4</strain>
    </source>
</reference>
<evidence type="ECO:0000313" key="3">
    <source>
        <dbReference type="Proteomes" id="UP000025238"/>
    </source>
</evidence>
<evidence type="ECO:0000259" key="1">
    <source>
        <dbReference type="Pfam" id="PF20249"/>
    </source>
</evidence>
<dbReference type="KEGG" id="pstu:UIB01_21455"/>
<name>A0A023WYR6_STUST</name>
<dbReference type="AlphaFoldDB" id="A0A023WYR6"/>
<protein>
    <recommendedName>
        <fullName evidence="1">Toxin VasX N-terminal region domain-containing protein</fullName>
    </recommendedName>
</protein>
<accession>A0A023WYR6</accession>
<dbReference type="EMBL" id="CP007509">
    <property type="protein sequence ID" value="AHY44905.1"/>
    <property type="molecule type" value="Genomic_DNA"/>
</dbReference>
<feature type="domain" description="Toxin VasX N-terminal region" evidence="1">
    <location>
        <begin position="21"/>
        <end position="157"/>
    </location>
</feature>
<evidence type="ECO:0000313" key="2">
    <source>
        <dbReference type="EMBL" id="AHY44905.1"/>
    </source>
</evidence>
<dbReference type="CDD" id="cd20708">
    <property type="entry name" value="MIX_IV"/>
    <property type="match status" value="1"/>
</dbReference>
<gene>
    <name evidence="2" type="ORF">UIB01_21455</name>
</gene>
<proteinExistence type="predicted"/>